<evidence type="ECO:0000256" key="6">
    <source>
        <dbReference type="ARBA" id="ARBA00022801"/>
    </source>
</evidence>
<dbReference type="Gene3D" id="3.30.70.270">
    <property type="match status" value="1"/>
</dbReference>
<dbReference type="PANTHER" id="PTHR37984:SF5">
    <property type="entry name" value="PROTEIN NYNRIN-LIKE"/>
    <property type="match status" value="1"/>
</dbReference>
<reference evidence="11" key="1">
    <citation type="submission" date="2019-08" db="EMBL/GenBank/DDBJ databases">
        <authorList>
            <person name="Liu F."/>
        </authorList>
    </citation>
    <scope>NUCLEOTIDE SEQUENCE [LARGE SCALE GENOMIC DNA]</scope>
    <source>
        <strain evidence="11">PA1801</strain>
        <tissue evidence="11">Leaf</tissue>
    </source>
</reference>
<feature type="domain" description="Integrase catalytic" evidence="10">
    <location>
        <begin position="889"/>
        <end position="1052"/>
    </location>
</feature>
<feature type="region of interest" description="Disordered" evidence="8">
    <location>
        <begin position="1"/>
        <end position="36"/>
    </location>
</feature>
<proteinExistence type="predicted"/>
<evidence type="ECO:0000313" key="11">
    <source>
        <dbReference type="EMBL" id="KAA3483682.1"/>
    </source>
</evidence>
<keyword evidence="6" id="KW-0378">Hydrolase</keyword>
<dbReference type="CDD" id="cd01647">
    <property type="entry name" value="RT_LTR"/>
    <property type="match status" value="1"/>
</dbReference>
<dbReference type="InterPro" id="IPR041373">
    <property type="entry name" value="RT_RNaseH"/>
</dbReference>
<dbReference type="EC" id="2.7.7.49" evidence="1"/>
<evidence type="ECO:0000313" key="12">
    <source>
        <dbReference type="Proteomes" id="UP000325315"/>
    </source>
</evidence>
<evidence type="ECO:0000259" key="10">
    <source>
        <dbReference type="PROSITE" id="PS50994"/>
    </source>
</evidence>
<dbReference type="OrthoDB" id="2272416at2759"/>
<dbReference type="GO" id="GO:0004519">
    <property type="term" value="F:endonuclease activity"/>
    <property type="evidence" value="ECO:0007669"/>
    <property type="project" value="UniProtKB-KW"/>
</dbReference>
<dbReference type="Gene3D" id="3.30.420.10">
    <property type="entry name" value="Ribonuclease H-like superfamily/Ribonuclease H"/>
    <property type="match status" value="1"/>
</dbReference>
<dbReference type="InterPro" id="IPR043128">
    <property type="entry name" value="Rev_trsase/Diguanyl_cyclase"/>
</dbReference>
<evidence type="ECO:0000256" key="8">
    <source>
        <dbReference type="SAM" id="MobiDB-lite"/>
    </source>
</evidence>
<dbReference type="InterPro" id="IPR036397">
    <property type="entry name" value="RNaseH_sf"/>
</dbReference>
<keyword evidence="7" id="KW-0695">RNA-directed DNA polymerase</keyword>
<dbReference type="GO" id="GO:0003676">
    <property type="term" value="F:nucleic acid binding"/>
    <property type="evidence" value="ECO:0007669"/>
    <property type="project" value="InterPro"/>
</dbReference>
<keyword evidence="3" id="KW-0548">Nucleotidyltransferase</keyword>
<dbReference type="AlphaFoldDB" id="A0A5B6WS48"/>
<dbReference type="Pfam" id="PF17917">
    <property type="entry name" value="RT_RNaseH"/>
    <property type="match status" value="1"/>
</dbReference>
<keyword evidence="2" id="KW-0808">Transferase</keyword>
<dbReference type="InterPro" id="IPR050951">
    <property type="entry name" value="Retrovirus_Pol_polyprotein"/>
</dbReference>
<dbReference type="Pfam" id="PF08284">
    <property type="entry name" value="RVP_2"/>
    <property type="match status" value="1"/>
</dbReference>
<dbReference type="Pfam" id="PF00078">
    <property type="entry name" value="RVT_1"/>
    <property type="match status" value="1"/>
</dbReference>
<keyword evidence="4" id="KW-0540">Nuclease</keyword>
<comment type="caution">
    <text evidence="11">The sequence shown here is derived from an EMBL/GenBank/DDBJ whole genome shotgun (WGS) entry which is preliminary data.</text>
</comment>
<dbReference type="InterPro" id="IPR043502">
    <property type="entry name" value="DNA/RNA_pol_sf"/>
</dbReference>
<evidence type="ECO:0000256" key="3">
    <source>
        <dbReference type="ARBA" id="ARBA00022695"/>
    </source>
</evidence>
<dbReference type="InterPro" id="IPR012337">
    <property type="entry name" value="RNaseH-like_sf"/>
</dbReference>
<dbReference type="InterPro" id="IPR056924">
    <property type="entry name" value="SH3_Tf2-1"/>
</dbReference>
<sequence>MDTDPDRAVADDVESVAPDRARGSAPVDSRLVSGSHEGEAKQAFYQMMNEWFTQFIQTNPAVQQPPPPNNPTPVPSAPPMIDPMRSSRPPVDKIRKYGAEEFKANDDDDAERAEMWLDNTIRVFDELSCTPDECLKCVISLLRDTAYHWWSTLVSVVPKEKVTWDFFQNEFRKKYISQRFIDQKRKEFLELKRGQMTVTEYERKFVRLSRYARECVSIEAIMCKRFEDGLNEDIKLLVGILQIKEFVTLVERACKAEELGKEKRKAETEARDTRKRSSDVIDLQWAPELPRWLVLVTLHRIELNASTVGNGIPGVVDSMIGLALNVVVREERRTLQFDPRLEHQLELMLYELERGCSSPDVITGTFTLYDTTVIALIDPGSTHSYVCETLVSSKTLPVESTEFVIRVSNPLGRCVLVDKVCKSCLLMIRDSCFPAELMLLPFDEFDIILGMDWLTLYDAVVNCKRKIIGLRCQNGEIIRVESNNLDGLPTIISLMLARKYVRKGCEAYLAYVLDNKVMEKQIESVPVVGEYPEVFPEELPGLPPVREVEFGIELVPGTTLISIAPYRMAPTELKELKAQLQELTDRGFARPSFSPWGASVLFVKNKDETMRMCINYRQLNKVTIKNKYPLPRIDDLFDQLKGALVFSKIDLRSGYYQLRVRDSDVPKIAFRTRYGHFEFLVMPFGLTNAPTIFMDLMNRVFRQFLDRFVVVFIDDILIYSKDEIEHAEHLRLVLQTLRNQQLYAKFSKCEFWMKEVSFLGHVVSASATPLTKLLQKDIKFEWSKNCQKSFDQLKALLTEAPVLAQPESELAAIVFALKIWRHYLFGEKCHVYSDHKSLKYLMTQKDLNLRQRRWLELLKDYELVIDYHPGKANVVADALSRKSLFALRVLNAHIVMAGDGSIIDEMKARPLWYWMKLIIVIVDRLTKSAHFVPVRTDYSLDKLAELYVSQIVRLHGVPSSIVSDRDPRFTSRFWKKLQDALGTKLHFSTAFHPQTDGQSERTIQILEDMLRCCVLEFEGTWEQYLPLIEFAYNNSFQSSIKMAPNEALYGRKCQTSLYWIELSENKIHGVDLIKETEQKVAVIRDTLKAASDRQKSYADLKRKDVEFQVRDRVFLKVSPWKKVLRFGRKGKLSPRFIGPYEITERVISRVRGYFVVAWKLLELGYIGFLWCFIAQVKSWQSGKGGAWCGVNFKEQRSSFELQSSLFVTHFGRHRREELDEVQTPLWTWSSDEVVGREEKRECDLVHSFEMGGGECVWGFGRNLGELEGGNGRHSGVSW</sequence>
<evidence type="ECO:0000256" key="2">
    <source>
        <dbReference type="ARBA" id="ARBA00022679"/>
    </source>
</evidence>
<evidence type="ECO:0000256" key="4">
    <source>
        <dbReference type="ARBA" id="ARBA00022722"/>
    </source>
</evidence>
<keyword evidence="12" id="KW-1185">Reference proteome</keyword>
<dbReference type="Gene3D" id="3.10.10.10">
    <property type="entry name" value="HIV Type 1 Reverse Transcriptase, subunit A, domain 1"/>
    <property type="match status" value="1"/>
</dbReference>
<dbReference type="InterPro" id="IPR001584">
    <property type="entry name" value="Integrase_cat-core"/>
</dbReference>
<feature type="domain" description="Reverse transcriptase" evidence="9">
    <location>
        <begin position="584"/>
        <end position="763"/>
    </location>
</feature>
<dbReference type="InterPro" id="IPR021109">
    <property type="entry name" value="Peptidase_aspartic_dom_sf"/>
</dbReference>
<feature type="compositionally biased region" description="Basic and acidic residues" evidence="8">
    <location>
        <begin position="1"/>
        <end position="10"/>
    </location>
</feature>
<dbReference type="Proteomes" id="UP000325315">
    <property type="component" value="Unassembled WGS sequence"/>
</dbReference>
<dbReference type="SUPFAM" id="SSF53098">
    <property type="entry name" value="Ribonuclease H-like"/>
    <property type="match status" value="1"/>
</dbReference>
<dbReference type="PROSITE" id="PS50994">
    <property type="entry name" value="INTEGRASE"/>
    <property type="match status" value="1"/>
</dbReference>
<dbReference type="Gene3D" id="2.40.70.10">
    <property type="entry name" value="Acid Proteases"/>
    <property type="match status" value="1"/>
</dbReference>
<dbReference type="EMBL" id="SMMG02000002">
    <property type="protein sequence ID" value="KAA3483682.1"/>
    <property type="molecule type" value="Genomic_DNA"/>
</dbReference>
<evidence type="ECO:0000259" key="9">
    <source>
        <dbReference type="PROSITE" id="PS50878"/>
    </source>
</evidence>
<organism evidence="11 12">
    <name type="scientific">Gossypium australe</name>
    <dbReference type="NCBI Taxonomy" id="47621"/>
    <lineage>
        <taxon>Eukaryota</taxon>
        <taxon>Viridiplantae</taxon>
        <taxon>Streptophyta</taxon>
        <taxon>Embryophyta</taxon>
        <taxon>Tracheophyta</taxon>
        <taxon>Spermatophyta</taxon>
        <taxon>Magnoliopsida</taxon>
        <taxon>eudicotyledons</taxon>
        <taxon>Gunneridae</taxon>
        <taxon>Pentapetalae</taxon>
        <taxon>rosids</taxon>
        <taxon>malvids</taxon>
        <taxon>Malvales</taxon>
        <taxon>Malvaceae</taxon>
        <taxon>Malvoideae</taxon>
        <taxon>Gossypium</taxon>
    </lineage>
</organism>
<keyword evidence="5" id="KW-0255">Endonuclease</keyword>
<feature type="compositionally biased region" description="Pro residues" evidence="8">
    <location>
        <begin position="63"/>
        <end position="81"/>
    </location>
</feature>
<dbReference type="PROSITE" id="PS50878">
    <property type="entry name" value="RT_POL"/>
    <property type="match status" value="1"/>
</dbReference>
<protein>
    <recommendedName>
        <fullName evidence="1">RNA-directed DNA polymerase</fullName>
        <ecNumber evidence="1">2.7.7.49</ecNumber>
    </recommendedName>
</protein>
<dbReference type="CDD" id="cd09274">
    <property type="entry name" value="RNase_HI_RT_Ty3"/>
    <property type="match status" value="1"/>
</dbReference>
<evidence type="ECO:0000256" key="7">
    <source>
        <dbReference type="ARBA" id="ARBA00022918"/>
    </source>
</evidence>
<dbReference type="CDD" id="cd00303">
    <property type="entry name" value="retropepsin_like"/>
    <property type="match status" value="1"/>
</dbReference>
<dbReference type="Pfam" id="PF24626">
    <property type="entry name" value="SH3_Tf2-1"/>
    <property type="match status" value="1"/>
</dbReference>
<dbReference type="GO" id="GO:0016787">
    <property type="term" value="F:hydrolase activity"/>
    <property type="evidence" value="ECO:0007669"/>
    <property type="project" value="UniProtKB-KW"/>
</dbReference>
<gene>
    <name evidence="11" type="ORF">EPI10_005830</name>
</gene>
<dbReference type="SUPFAM" id="SSF50630">
    <property type="entry name" value="Acid proteases"/>
    <property type="match status" value="1"/>
</dbReference>
<dbReference type="PANTHER" id="PTHR37984">
    <property type="entry name" value="PROTEIN CBG26694"/>
    <property type="match status" value="1"/>
</dbReference>
<feature type="region of interest" description="Disordered" evidence="8">
    <location>
        <begin position="60"/>
        <end position="88"/>
    </location>
</feature>
<dbReference type="GO" id="GO:0015074">
    <property type="term" value="P:DNA integration"/>
    <property type="evidence" value="ECO:0007669"/>
    <property type="project" value="InterPro"/>
</dbReference>
<name>A0A5B6WS48_9ROSI</name>
<dbReference type="Pfam" id="PF03732">
    <property type="entry name" value="Retrotrans_gag"/>
    <property type="match status" value="1"/>
</dbReference>
<evidence type="ECO:0000256" key="1">
    <source>
        <dbReference type="ARBA" id="ARBA00012493"/>
    </source>
</evidence>
<dbReference type="GO" id="GO:0003964">
    <property type="term" value="F:RNA-directed DNA polymerase activity"/>
    <property type="evidence" value="ECO:0007669"/>
    <property type="project" value="UniProtKB-KW"/>
</dbReference>
<dbReference type="InterPro" id="IPR005162">
    <property type="entry name" value="Retrotrans_gag_dom"/>
</dbReference>
<dbReference type="SUPFAM" id="SSF56672">
    <property type="entry name" value="DNA/RNA polymerases"/>
    <property type="match status" value="1"/>
</dbReference>
<dbReference type="InterPro" id="IPR000477">
    <property type="entry name" value="RT_dom"/>
</dbReference>
<accession>A0A5B6WS48</accession>
<evidence type="ECO:0000256" key="5">
    <source>
        <dbReference type="ARBA" id="ARBA00022759"/>
    </source>
</evidence>